<dbReference type="OrthoDB" id="125708at2759"/>
<dbReference type="Proteomes" id="UP001165121">
    <property type="component" value="Unassembled WGS sequence"/>
</dbReference>
<evidence type="ECO:0000313" key="2">
    <source>
        <dbReference type="Proteomes" id="UP001165121"/>
    </source>
</evidence>
<organism evidence="1 2">
    <name type="scientific">Phytophthora fragariaefolia</name>
    <dbReference type="NCBI Taxonomy" id="1490495"/>
    <lineage>
        <taxon>Eukaryota</taxon>
        <taxon>Sar</taxon>
        <taxon>Stramenopiles</taxon>
        <taxon>Oomycota</taxon>
        <taxon>Peronosporomycetes</taxon>
        <taxon>Peronosporales</taxon>
        <taxon>Peronosporaceae</taxon>
        <taxon>Phytophthora</taxon>
    </lineage>
</organism>
<accession>A0A9W7D3T5</accession>
<keyword evidence="2" id="KW-1185">Reference proteome</keyword>
<protein>
    <submittedName>
        <fullName evidence="1">Unnamed protein product</fullName>
    </submittedName>
</protein>
<name>A0A9W7D3T5_9STRA</name>
<comment type="caution">
    <text evidence="1">The sequence shown here is derived from an EMBL/GenBank/DDBJ whole genome shotgun (WGS) entry which is preliminary data.</text>
</comment>
<dbReference type="AlphaFoldDB" id="A0A9W7D3T5"/>
<reference evidence="1" key="1">
    <citation type="submission" date="2023-04" db="EMBL/GenBank/DDBJ databases">
        <title>Phytophthora fragariaefolia NBRC 109709.</title>
        <authorList>
            <person name="Ichikawa N."/>
            <person name="Sato H."/>
            <person name="Tonouchi N."/>
        </authorList>
    </citation>
    <scope>NUCLEOTIDE SEQUENCE</scope>
    <source>
        <strain evidence="1">NBRC 109709</strain>
    </source>
</reference>
<gene>
    <name evidence="1" type="ORF">Pfra01_002378800</name>
</gene>
<sequence>MGEKLDLADGSICLPDEVKIQLSGRRQLYNAKAKIICLDQFLQIEAGKSIELPTRLKMSGHDRLWLTRGERWVPTVIQGPGMI</sequence>
<proteinExistence type="predicted"/>
<dbReference type="EMBL" id="BSXT01003919">
    <property type="protein sequence ID" value="GMF56161.1"/>
    <property type="molecule type" value="Genomic_DNA"/>
</dbReference>
<evidence type="ECO:0000313" key="1">
    <source>
        <dbReference type="EMBL" id="GMF56161.1"/>
    </source>
</evidence>